<sequence length="73" mass="7921">MRLCALRLCASMLSSARLTLLPMLSPRPTRHSSVSPLTRRAARLLRSSGGGSSPFAGRRTSWPRSGSGRLRLT</sequence>
<feature type="signal peptide" evidence="2">
    <location>
        <begin position="1"/>
        <end position="16"/>
    </location>
</feature>
<evidence type="ECO:0000313" key="3">
    <source>
        <dbReference type="EMBL" id="TNY17454.1"/>
    </source>
</evidence>
<comment type="caution">
    <text evidence="3">The sequence shown here is derived from an EMBL/GenBank/DDBJ whole genome shotgun (WGS) entry which is preliminary data.</text>
</comment>
<gene>
    <name evidence="3" type="ORF">DMC30DRAFT_405735</name>
</gene>
<accession>A0A5C5FNE0</accession>
<name>A0A5C5FNE0_9BASI</name>
<feature type="chain" id="PRO_5022807311" description="Secreted protein" evidence="2">
    <location>
        <begin position="17"/>
        <end position="73"/>
    </location>
</feature>
<dbReference type="EMBL" id="SOZI01000201">
    <property type="protein sequence ID" value="TNY17454.1"/>
    <property type="molecule type" value="Genomic_DNA"/>
</dbReference>
<dbReference type="AlphaFoldDB" id="A0A5C5FNE0"/>
<evidence type="ECO:0000256" key="2">
    <source>
        <dbReference type="SAM" id="SignalP"/>
    </source>
</evidence>
<evidence type="ECO:0000256" key="1">
    <source>
        <dbReference type="SAM" id="MobiDB-lite"/>
    </source>
</evidence>
<protein>
    <recommendedName>
        <fullName evidence="5">Secreted protein</fullName>
    </recommendedName>
</protein>
<evidence type="ECO:0008006" key="5">
    <source>
        <dbReference type="Google" id="ProtNLM"/>
    </source>
</evidence>
<keyword evidence="4" id="KW-1185">Reference proteome</keyword>
<feature type="region of interest" description="Disordered" evidence="1">
    <location>
        <begin position="45"/>
        <end position="73"/>
    </location>
</feature>
<proteinExistence type="predicted"/>
<reference evidence="3 4" key="1">
    <citation type="submission" date="2019-03" db="EMBL/GenBank/DDBJ databases">
        <title>Rhodosporidium diobovatum UCD-FST 08-225 genome sequencing, assembly, and annotation.</title>
        <authorList>
            <person name="Fakankun I.U."/>
            <person name="Fristensky B."/>
            <person name="Levin D.B."/>
        </authorList>
    </citation>
    <scope>NUCLEOTIDE SEQUENCE [LARGE SCALE GENOMIC DNA]</scope>
    <source>
        <strain evidence="3 4">UCD-FST 08-225</strain>
    </source>
</reference>
<evidence type="ECO:0000313" key="4">
    <source>
        <dbReference type="Proteomes" id="UP000311382"/>
    </source>
</evidence>
<organism evidence="3 4">
    <name type="scientific">Rhodotorula diobovata</name>
    <dbReference type="NCBI Taxonomy" id="5288"/>
    <lineage>
        <taxon>Eukaryota</taxon>
        <taxon>Fungi</taxon>
        <taxon>Dikarya</taxon>
        <taxon>Basidiomycota</taxon>
        <taxon>Pucciniomycotina</taxon>
        <taxon>Microbotryomycetes</taxon>
        <taxon>Sporidiobolales</taxon>
        <taxon>Sporidiobolaceae</taxon>
        <taxon>Rhodotorula</taxon>
    </lineage>
</organism>
<keyword evidence="2" id="KW-0732">Signal</keyword>
<dbReference type="Proteomes" id="UP000311382">
    <property type="component" value="Unassembled WGS sequence"/>
</dbReference>